<dbReference type="AlphaFoldDB" id="A0A438NFH1"/>
<dbReference type="VEuPathDB" id="FungiDB:PV10_07316"/>
<evidence type="ECO:0000313" key="2">
    <source>
        <dbReference type="Proteomes" id="UP000288859"/>
    </source>
</evidence>
<reference evidence="1 2" key="1">
    <citation type="submission" date="2017-03" db="EMBL/GenBank/DDBJ databases">
        <title>Genomes of endolithic fungi from Antarctica.</title>
        <authorList>
            <person name="Coleine C."/>
            <person name="Masonjones S."/>
            <person name="Stajich J.E."/>
        </authorList>
    </citation>
    <scope>NUCLEOTIDE SEQUENCE [LARGE SCALE GENOMIC DNA]</scope>
    <source>
        <strain evidence="1 2">CCFEE 6314</strain>
    </source>
</reference>
<organism evidence="1 2">
    <name type="scientific">Exophiala mesophila</name>
    <name type="common">Black yeast-like fungus</name>
    <dbReference type="NCBI Taxonomy" id="212818"/>
    <lineage>
        <taxon>Eukaryota</taxon>
        <taxon>Fungi</taxon>
        <taxon>Dikarya</taxon>
        <taxon>Ascomycota</taxon>
        <taxon>Pezizomycotina</taxon>
        <taxon>Eurotiomycetes</taxon>
        <taxon>Chaetothyriomycetidae</taxon>
        <taxon>Chaetothyriales</taxon>
        <taxon>Herpotrichiellaceae</taxon>
        <taxon>Exophiala</taxon>
    </lineage>
</organism>
<evidence type="ECO:0000313" key="1">
    <source>
        <dbReference type="EMBL" id="RVX74465.1"/>
    </source>
</evidence>
<gene>
    <name evidence="1" type="ORF">B0A52_01591</name>
</gene>
<sequence length="587" mass="65091">MPFVDESTTKEVAIGKSSLLRLSGAQVDPYTRYVAYLIFRKLNLSVKGQRHMNNAFANLPIFTTDDQKLTFGWGFNHAVQDKAIHAESYDHLAVATAIGESFHEVYGTKILHELAASMAGPEDTTPHYAQWKSTLHSCNGILATTDFGQLVEDYLRLDPFSIRGVKNLESIVSPKAVAQALQALMQVSGGHEKTVTFTGSGVISWFGALAEWHCDLRVEVYGKDALLVHATHKGQQPQVTLVFVEKPGIEASFQPWYDTHVNLAGLNISEKTYSSHVHITPFSGRVTWQSLLPRVFGKSFHYLDHDESKAFGGMIGGAAKLFEGLALGKGHEEHALVSTKNQSNTASYGAGLIQTITNWLPELRRFQGRMERALKLTHEDAAIAYTEYLSKLRRTCHCGICTAKDQVEKEKEGLPPSHGYCLAVIVETIISLGLVLSRMTVSPSIVPSRAGIQGFYNGQVQKRMEARGLHWTEHFKLVYGNEWNAPDARRLQKAVQIFAGSSPEKDLPSNVVALSHEGMCAYFVTIGKPWDSTTQDQVKLIRIVSGGINVREKVFDRAALGPVETQDPDDFWEEVPIEHLPQSLFCK</sequence>
<accession>A0A438NFH1</accession>
<protein>
    <submittedName>
        <fullName evidence="1">Uncharacterized protein</fullName>
    </submittedName>
</protein>
<name>A0A438NFH1_EXOME</name>
<comment type="caution">
    <text evidence="1">The sequence shown here is derived from an EMBL/GenBank/DDBJ whole genome shotgun (WGS) entry which is preliminary data.</text>
</comment>
<proteinExistence type="predicted"/>
<dbReference type="OrthoDB" id="3344043at2759"/>
<dbReference type="Proteomes" id="UP000288859">
    <property type="component" value="Unassembled WGS sequence"/>
</dbReference>
<dbReference type="EMBL" id="NAJM01000004">
    <property type="protein sequence ID" value="RVX74465.1"/>
    <property type="molecule type" value="Genomic_DNA"/>
</dbReference>